<dbReference type="AlphaFoldDB" id="A0A5B7K0R8"/>
<evidence type="ECO:0000313" key="2">
    <source>
        <dbReference type="Proteomes" id="UP000324222"/>
    </source>
</evidence>
<sequence>MKSLSVDLPPPCTLAASQHLQSSPSYCAESSSCSFSQPLKSGATDGQCMQIAGDGAARSLCPLSVGCRKRGECEGKRPHGVGWMRRNGKYWKEGGGIAINNVSRPRGHVANSCASPLGFFLLFISSIVQDL</sequence>
<dbReference type="EMBL" id="VSRR010121968">
    <property type="protein sequence ID" value="MPD00214.1"/>
    <property type="molecule type" value="Genomic_DNA"/>
</dbReference>
<reference evidence="1 2" key="1">
    <citation type="submission" date="2019-05" db="EMBL/GenBank/DDBJ databases">
        <title>Another draft genome of Portunus trituberculatus and its Hox gene families provides insights of decapod evolution.</title>
        <authorList>
            <person name="Jeong J.-H."/>
            <person name="Song I."/>
            <person name="Kim S."/>
            <person name="Choi T."/>
            <person name="Kim D."/>
            <person name="Ryu S."/>
            <person name="Kim W."/>
        </authorList>
    </citation>
    <scope>NUCLEOTIDE SEQUENCE [LARGE SCALE GENOMIC DNA]</scope>
    <source>
        <tissue evidence="1">Muscle</tissue>
    </source>
</reference>
<protein>
    <submittedName>
        <fullName evidence="1">Uncharacterized protein</fullName>
    </submittedName>
</protein>
<accession>A0A5B7K0R8</accession>
<comment type="caution">
    <text evidence="1">The sequence shown here is derived from an EMBL/GenBank/DDBJ whole genome shotgun (WGS) entry which is preliminary data.</text>
</comment>
<gene>
    <name evidence="1" type="ORF">E2C01_095674</name>
</gene>
<dbReference type="Proteomes" id="UP000324222">
    <property type="component" value="Unassembled WGS sequence"/>
</dbReference>
<evidence type="ECO:0000313" key="1">
    <source>
        <dbReference type="EMBL" id="MPD00214.1"/>
    </source>
</evidence>
<organism evidence="1 2">
    <name type="scientific">Portunus trituberculatus</name>
    <name type="common">Swimming crab</name>
    <name type="synonym">Neptunus trituberculatus</name>
    <dbReference type="NCBI Taxonomy" id="210409"/>
    <lineage>
        <taxon>Eukaryota</taxon>
        <taxon>Metazoa</taxon>
        <taxon>Ecdysozoa</taxon>
        <taxon>Arthropoda</taxon>
        <taxon>Crustacea</taxon>
        <taxon>Multicrustacea</taxon>
        <taxon>Malacostraca</taxon>
        <taxon>Eumalacostraca</taxon>
        <taxon>Eucarida</taxon>
        <taxon>Decapoda</taxon>
        <taxon>Pleocyemata</taxon>
        <taxon>Brachyura</taxon>
        <taxon>Eubrachyura</taxon>
        <taxon>Portunoidea</taxon>
        <taxon>Portunidae</taxon>
        <taxon>Portuninae</taxon>
        <taxon>Portunus</taxon>
    </lineage>
</organism>
<name>A0A5B7K0R8_PORTR</name>
<keyword evidence="2" id="KW-1185">Reference proteome</keyword>
<proteinExistence type="predicted"/>